<reference evidence="2" key="1">
    <citation type="submission" date="2015-07" db="EMBL/GenBank/DDBJ databases">
        <title>MeaNS - Measles Nucleotide Surveillance Program.</title>
        <authorList>
            <person name="Tran T."/>
            <person name="Druce J."/>
        </authorList>
    </citation>
    <scope>NUCLEOTIDE SEQUENCE</scope>
    <source>
        <strain evidence="2">UCB-OBI-ISO-001</strain>
        <tissue evidence="2">Gonad</tissue>
    </source>
</reference>
<organism evidence="2">
    <name type="scientific">Octopus bimaculoides</name>
    <name type="common">California two-spotted octopus</name>
    <dbReference type="NCBI Taxonomy" id="37653"/>
    <lineage>
        <taxon>Eukaryota</taxon>
        <taxon>Metazoa</taxon>
        <taxon>Spiralia</taxon>
        <taxon>Lophotrochozoa</taxon>
        <taxon>Mollusca</taxon>
        <taxon>Cephalopoda</taxon>
        <taxon>Coleoidea</taxon>
        <taxon>Octopodiformes</taxon>
        <taxon>Octopoda</taxon>
        <taxon>Incirrata</taxon>
        <taxon>Octopodidae</taxon>
        <taxon>Octopus</taxon>
    </lineage>
</organism>
<feature type="transmembrane region" description="Helical" evidence="1">
    <location>
        <begin position="45"/>
        <end position="67"/>
    </location>
</feature>
<keyword evidence="1" id="KW-1133">Transmembrane helix</keyword>
<keyword evidence="1" id="KW-0812">Transmembrane</keyword>
<dbReference type="AlphaFoldDB" id="A0A0L8GC16"/>
<gene>
    <name evidence="2" type="ORF">OCBIM_22036850mg</name>
</gene>
<dbReference type="EMBL" id="KQ422876">
    <property type="protein sequence ID" value="KOF74070.1"/>
    <property type="molecule type" value="Genomic_DNA"/>
</dbReference>
<name>A0A0L8GC16_OCTBM</name>
<sequence length="69" mass="7446">MSSAVTAHVSLPCSMAVHTHVSYSLPFTLSERPFVTSRGKSSQNFAQAILILAATLSAHIPPLLTWLPR</sequence>
<proteinExistence type="predicted"/>
<protein>
    <submittedName>
        <fullName evidence="2">Uncharacterized protein</fullName>
    </submittedName>
</protein>
<accession>A0A0L8GC16</accession>
<evidence type="ECO:0000256" key="1">
    <source>
        <dbReference type="SAM" id="Phobius"/>
    </source>
</evidence>
<keyword evidence="1" id="KW-0472">Membrane</keyword>
<evidence type="ECO:0000313" key="2">
    <source>
        <dbReference type="EMBL" id="KOF74070.1"/>
    </source>
</evidence>